<dbReference type="InterPro" id="IPR043128">
    <property type="entry name" value="Rev_trsase/Diguanyl_cyclase"/>
</dbReference>
<feature type="compositionally biased region" description="Basic and acidic residues" evidence="1">
    <location>
        <begin position="163"/>
        <end position="175"/>
    </location>
</feature>
<feature type="compositionally biased region" description="Polar residues" evidence="1">
    <location>
        <begin position="178"/>
        <end position="196"/>
    </location>
</feature>
<dbReference type="PANTHER" id="PTHR33064:SF37">
    <property type="entry name" value="RIBONUCLEASE H"/>
    <property type="match status" value="1"/>
</dbReference>
<accession>A0A9P6LZP1</accession>
<dbReference type="InterPro" id="IPR043502">
    <property type="entry name" value="DNA/RNA_pol_sf"/>
</dbReference>
<dbReference type="PANTHER" id="PTHR33064">
    <property type="entry name" value="POL PROTEIN"/>
    <property type="match status" value="1"/>
</dbReference>
<reference evidence="3" key="1">
    <citation type="journal article" date="2020" name="Fungal Divers.">
        <title>Resolving the Mortierellaceae phylogeny through synthesis of multi-gene phylogenetics and phylogenomics.</title>
        <authorList>
            <person name="Vandepol N."/>
            <person name="Liber J."/>
            <person name="Desiro A."/>
            <person name="Na H."/>
            <person name="Kennedy M."/>
            <person name="Barry K."/>
            <person name="Grigoriev I.V."/>
            <person name="Miller A.N."/>
            <person name="O'Donnell K."/>
            <person name="Stajich J.E."/>
            <person name="Bonito G."/>
        </authorList>
    </citation>
    <scope>NUCLEOTIDE SEQUENCE</scope>
    <source>
        <strain evidence="3">MES-2147</strain>
    </source>
</reference>
<name>A0A9P6LZP1_9FUNG</name>
<evidence type="ECO:0000259" key="2">
    <source>
        <dbReference type="Pfam" id="PF17919"/>
    </source>
</evidence>
<comment type="caution">
    <text evidence="3">The sequence shown here is derived from an EMBL/GenBank/DDBJ whole genome shotgun (WGS) entry which is preliminary data.</text>
</comment>
<dbReference type="OrthoDB" id="2376471at2759"/>
<organism evidence="3 4">
    <name type="scientific">Modicella reniformis</name>
    <dbReference type="NCBI Taxonomy" id="1440133"/>
    <lineage>
        <taxon>Eukaryota</taxon>
        <taxon>Fungi</taxon>
        <taxon>Fungi incertae sedis</taxon>
        <taxon>Mucoromycota</taxon>
        <taxon>Mortierellomycotina</taxon>
        <taxon>Mortierellomycetes</taxon>
        <taxon>Mortierellales</taxon>
        <taxon>Mortierellaceae</taxon>
        <taxon>Modicella</taxon>
    </lineage>
</organism>
<evidence type="ECO:0000256" key="1">
    <source>
        <dbReference type="SAM" id="MobiDB-lite"/>
    </source>
</evidence>
<feature type="domain" description="Reverse transcriptase/retrotransposon-derived protein RNase H-like" evidence="2">
    <location>
        <begin position="75"/>
        <end position="121"/>
    </location>
</feature>
<protein>
    <recommendedName>
        <fullName evidence="2">Reverse transcriptase/retrotransposon-derived protein RNase H-like domain-containing protein</fullName>
    </recommendedName>
</protein>
<evidence type="ECO:0000313" key="3">
    <source>
        <dbReference type="EMBL" id="KAF9954988.1"/>
    </source>
</evidence>
<evidence type="ECO:0000313" key="4">
    <source>
        <dbReference type="Proteomes" id="UP000749646"/>
    </source>
</evidence>
<dbReference type="AlphaFoldDB" id="A0A9P6LZP1"/>
<dbReference type="SUPFAM" id="SSF56672">
    <property type="entry name" value="DNA/RNA polymerases"/>
    <property type="match status" value="1"/>
</dbReference>
<dbReference type="EMBL" id="JAAAHW010006789">
    <property type="protein sequence ID" value="KAF9954988.1"/>
    <property type="molecule type" value="Genomic_DNA"/>
</dbReference>
<sequence length="251" mass="28406">MFAIRAKPHDEHISKGHLHFVAVYVDDIVIFSNTKEEHLEQVKVIINRLTRANTIAAPLDRLRDIKGNFRVDELELKCFEQLKHLITAAPVLSFSDSYQPFYVATDASNLGIGTVLYQLPNGPKDESKLIGKRHDFDMYRPGLLNVIPDALSRAFPDDLWASKSKDTSQNREHKQQVAAITTRSNTNPRATTPNTSELEATSTKMAEHLNNITVDPSAAYTHEIQYQTMLSDYGHTRATKRLTRNALIWPP</sequence>
<dbReference type="Pfam" id="PF17919">
    <property type="entry name" value="RT_RNaseH_2"/>
    <property type="match status" value="1"/>
</dbReference>
<keyword evidence="4" id="KW-1185">Reference proteome</keyword>
<dbReference type="InterPro" id="IPR051320">
    <property type="entry name" value="Viral_Replic_Matur_Polypro"/>
</dbReference>
<gene>
    <name evidence="3" type="ORF">BGZ65_003679</name>
</gene>
<dbReference type="Gene3D" id="3.30.70.270">
    <property type="match status" value="1"/>
</dbReference>
<feature type="region of interest" description="Disordered" evidence="1">
    <location>
        <begin position="162"/>
        <end position="196"/>
    </location>
</feature>
<proteinExistence type="predicted"/>
<dbReference type="Proteomes" id="UP000749646">
    <property type="component" value="Unassembled WGS sequence"/>
</dbReference>
<dbReference type="InterPro" id="IPR041577">
    <property type="entry name" value="RT_RNaseH_2"/>
</dbReference>